<comment type="pathway">
    <text evidence="7">Amino-acid biosynthesis; L-arginine biosynthesis [regulation].</text>
</comment>
<dbReference type="InterPro" id="IPR001669">
    <property type="entry name" value="Arg_repress"/>
</dbReference>
<dbReference type="HAMAP" id="MF_00173">
    <property type="entry name" value="Arg_repressor"/>
    <property type="match status" value="1"/>
</dbReference>
<protein>
    <recommendedName>
        <fullName evidence="7">Arginine repressor</fullName>
    </recommendedName>
</protein>
<evidence type="ECO:0000256" key="4">
    <source>
        <dbReference type="ARBA" id="ARBA00023015"/>
    </source>
</evidence>
<evidence type="ECO:0000256" key="3">
    <source>
        <dbReference type="ARBA" id="ARBA00022490"/>
    </source>
</evidence>
<evidence type="ECO:0000259" key="8">
    <source>
        <dbReference type="Pfam" id="PF01316"/>
    </source>
</evidence>
<name>A0ABS6TA72_9ENTE</name>
<feature type="domain" description="Arginine repressor DNA-binding" evidence="8">
    <location>
        <begin position="1"/>
        <end position="67"/>
    </location>
</feature>
<dbReference type="RefSeq" id="WP_218324875.1">
    <property type="nucleotide sequence ID" value="NZ_JAHUZB010000002.1"/>
</dbReference>
<dbReference type="PANTHER" id="PTHR34471">
    <property type="entry name" value="ARGININE REPRESSOR"/>
    <property type="match status" value="1"/>
</dbReference>
<keyword evidence="4 7" id="KW-0805">Transcription regulation</keyword>
<proteinExistence type="inferred from homology"/>
<organism evidence="10 11">
    <name type="scientific">Enterococcus alishanensis</name>
    <dbReference type="NCBI Taxonomy" id="1303817"/>
    <lineage>
        <taxon>Bacteria</taxon>
        <taxon>Bacillati</taxon>
        <taxon>Bacillota</taxon>
        <taxon>Bacilli</taxon>
        <taxon>Lactobacillales</taxon>
        <taxon>Enterococcaceae</taxon>
        <taxon>Enterococcus</taxon>
    </lineage>
</organism>
<evidence type="ECO:0000256" key="5">
    <source>
        <dbReference type="ARBA" id="ARBA00023125"/>
    </source>
</evidence>
<accession>A0ABS6TA72</accession>
<evidence type="ECO:0000256" key="7">
    <source>
        <dbReference type="HAMAP-Rule" id="MF_00173"/>
    </source>
</evidence>
<dbReference type="InterPro" id="IPR020899">
    <property type="entry name" value="Arg_repress_C"/>
</dbReference>
<comment type="function">
    <text evidence="7">Regulates arginine biosynthesis genes.</text>
</comment>
<dbReference type="EMBL" id="JAHUZB010000002">
    <property type="protein sequence ID" value="MBV7389806.1"/>
    <property type="molecule type" value="Genomic_DNA"/>
</dbReference>
<comment type="subcellular location">
    <subcellularLocation>
        <location evidence="1 7">Cytoplasm</location>
    </subcellularLocation>
</comment>
<feature type="domain" description="Arginine repressor C-terminal" evidence="9">
    <location>
        <begin position="80"/>
        <end position="145"/>
    </location>
</feature>
<evidence type="ECO:0000256" key="2">
    <source>
        <dbReference type="ARBA" id="ARBA00008316"/>
    </source>
</evidence>
<comment type="similarity">
    <text evidence="2 7">Belongs to the ArgR family.</text>
</comment>
<dbReference type="Pfam" id="PF02863">
    <property type="entry name" value="Arg_repressor_C"/>
    <property type="match status" value="1"/>
</dbReference>
<keyword evidence="5 7" id="KW-0238">DNA-binding</keyword>
<dbReference type="Pfam" id="PF01316">
    <property type="entry name" value="Arg_repressor"/>
    <property type="match status" value="1"/>
</dbReference>
<keyword evidence="11" id="KW-1185">Reference proteome</keyword>
<evidence type="ECO:0000256" key="1">
    <source>
        <dbReference type="ARBA" id="ARBA00004496"/>
    </source>
</evidence>
<dbReference type="PANTHER" id="PTHR34471:SF1">
    <property type="entry name" value="ARGININE REPRESSOR"/>
    <property type="match status" value="1"/>
</dbReference>
<evidence type="ECO:0000259" key="9">
    <source>
        <dbReference type="Pfam" id="PF02863"/>
    </source>
</evidence>
<comment type="caution">
    <text evidence="10">The sequence shown here is derived from an EMBL/GenBank/DDBJ whole genome shotgun (WGS) entry which is preliminary data.</text>
</comment>
<keyword evidence="7" id="KW-0055">Arginine biosynthesis</keyword>
<keyword evidence="7" id="KW-0678">Repressor</keyword>
<evidence type="ECO:0000313" key="11">
    <source>
        <dbReference type="Proteomes" id="UP000774130"/>
    </source>
</evidence>
<reference evidence="10 11" key="1">
    <citation type="submission" date="2021-06" db="EMBL/GenBank/DDBJ databases">
        <title>Enterococcus alishanensis sp. nov., a novel lactic acid bacterium isolated from fresh coffee beans.</title>
        <authorList>
            <person name="Chen Y.-S."/>
        </authorList>
    </citation>
    <scope>NUCLEOTIDE SEQUENCE [LARGE SCALE GENOMIC DNA]</scope>
    <source>
        <strain evidence="10 11">ALS3</strain>
    </source>
</reference>
<keyword evidence="3 7" id="KW-0963">Cytoplasm</keyword>
<evidence type="ECO:0000313" key="10">
    <source>
        <dbReference type="EMBL" id="MBV7389806.1"/>
    </source>
</evidence>
<evidence type="ECO:0000256" key="6">
    <source>
        <dbReference type="ARBA" id="ARBA00023163"/>
    </source>
</evidence>
<dbReference type="InterPro" id="IPR020900">
    <property type="entry name" value="Arg_repress_DNA-bd"/>
</dbReference>
<keyword evidence="6 7" id="KW-0804">Transcription</keyword>
<keyword evidence="7" id="KW-0028">Amino-acid biosynthesis</keyword>
<dbReference type="Proteomes" id="UP000774130">
    <property type="component" value="Unassembled WGS sequence"/>
</dbReference>
<gene>
    <name evidence="7" type="primary">argR</name>
    <name evidence="10" type="ORF">KUA55_03875</name>
</gene>
<sequence>MRKKDRHQMITQLLNDHDIKKQEDFVALLNQKGVEVTQATISRDIKEMKLVKVPAQNGGYRYSMPRKADENINEKLSDLLKEAIIQVDQMEKFVHLKTYPGNASAVANLLERQFSNELFAILDDDDSVLMIMRTEAYANKIQQDITIRIQRN</sequence>